<sequence>MDLKAFVNEEKEQLSLQEEIVKLNKLLSEKIKKKIPEIAEKSFTDFREYFSIKAFDITVSANTITAKINDKKVSLRHEDFDNNFAGTHLPFDLEINLKGHQKYRLGIFNDNEKKIYQGIAFSNTKKEDLLYWLENFDTEKWYFKILEKNYSSKKYLSINEILDDLIDTL</sequence>
<organism evidence="1 2">
    <name type="scientific">Megamonas rupellensis</name>
    <dbReference type="NCBI Taxonomy" id="491921"/>
    <lineage>
        <taxon>Bacteria</taxon>
        <taxon>Bacillati</taxon>
        <taxon>Bacillota</taxon>
        <taxon>Negativicutes</taxon>
        <taxon>Selenomonadales</taxon>
        <taxon>Selenomonadaceae</taxon>
        <taxon>Megamonas</taxon>
    </lineage>
</organism>
<evidence type="ECO:0000313" key="2">
    <source>
        <dbReference type="Proteomes" id="UP000286147"/>
    </source>
</evidence>
<accession>A0A412CHN2</accession>
<dbReference type="RefSeq" id="WP_118035344.1">
    <property type="nucleotide sequence ID" value="NZ_QRTP01000001.1"/>
</dbReference>
<evidence type="ECO:0000313" key="1">
    <source>
        <dbReference type="EMBL" id="RGQ87036.1"/>
    </source>
</evidence>
<dbReference type="AlphaFoldDB" id="A0A412CHN2"/>
<name>A0A412CHN2_9FIRM</name>
<gene>
    <name evidence="1" type="ORF">DWY77_00265</name>
</gene>
<reference evidence="1 2" key="1">
    <citation type="submission" date="2018-08" db="EMBL/GenBank/DDBJ databases">
        <title>A genome reference for cultivated species of the human gut microbiota.</title>
        <authorList>
            <person name="Zou Y."/>
            <person name="Xue W."/>
            <person name="Luo G."/>
        </authorList>
    </citation>
    <scope>NUCLEOTIDE SEQUENCE [LARGE SCALE GENOMIC DNA]</scope>
    <source>
        <strain evidence="1 2">AF27-12</strain>
    </source>
</reference>
<proteinExistence type="predicted"/>
<dbReference type="EMBL" id="QRTP01000001">
    <property type="protein sequence ID" value="RGQ87036.1"/>
    <property type="molecule type" value="Genomic_DNA"/>
</dbReference>
<protein>
    <submittedName>
        <fullName evidence="1">Uncharacterized protein</fullName>
    </submittedName>
</protein>
<comment type="caution">
    <text evidence="1">The sequence shown here is derived from an EMBL/GenBank/DDBJ whole genome shotgun (WGS) entry which is preliminary data.</text>
</comment>
<dbReference type="Proteomes" id="UP000286147">
    <property type="component" value="Unassembled WGS sequence"/>
</dbReference>